<feature type="region of interest" description="Disordered" evidence="1">
    <location>
        <begin position="58"/>
        <end position="80"/>
    </location>
</feature>
<gene>
    <name evidence="3" type="ORF">J2S36_001168</name>
</gene>
<evidence type="ECO:0000256" key="2">
    <source>
        <dbReference type="SAM" id="Phobius"/>
    </source>
</evidence>
<feature type="transmembrane region" description="Helical" evidence="2">
    <location>
        <begin position="717"/>
        <end position="735"/>
    </location>
</feature>
<evidence type="ECO:0000313" key="3">
    <source>
        <dbReference type="EMBL" id="MDR6939625.1"/>
    </source>
</evidence>
<keyword evidence="4" id="KW-1185">Reference proteome</keyword>
<dbReference type="EMBL" id="JAVDUJ010000001">
    <property type="protein sequence ID" value="MDR6939625.1"/>
    <property type="molecule type" value="Genomic_DNA"/>
</dbReference>
<feature type="transmembrane region" description="Helical" evidence="2">
    <location>
        <begin position="787"/>
        <end position="803"/>
    </location>
</feature>
<feature type="transmembrane region" description="Helical" evidence="2">
    <location>
        <begin position="632"/>
        <end position="650"/>
    </location>
</feature>
<evidence type="ECO:0000313" key="4">
    <source>
        <dbReference type="Proteomes" id="UP001266099"/>
    </source>
</evidence>
<feature type="transmembrane region" description="Helical" evidence="2">
    <location>
        <begin position="439"/>
        <end position="461"/>
    </location>
</feature>
<organism evidence="3 4">
    <name type="scientific">Arcanobacterium hippocoleae</name>
    <dbReference type="NCBI Taxonomy" id="149017"/>
    <lineage>
        <taxon>Bacteria</taxon>
        <taxon>Bacillati</taxon>
        <taxon>Actinomycetota</taxon>
        <taxon>Actinomycetes</taxon>
        <taxon>Actinomycetales</taxon>
        <taxon>Actinomycetaceae</taxon>
        <taxon>Arcanobacterium</taxon>
    </lineage>
</organism>
<dbReference type="Proteomes" id="UP001266099">
    <property type="component" value="Unassembled WGS sequence"/>
</dbReference>
<keyword evidence="2" id="KW-0812">Transmembrane</keyword>
<feature type="compositionally biased region" description="Low complexity" evidence="1">
    <location>
        <begin position="65"/>
        <end position="74"/>
    </location>
</feature>
<protein>
    <submittedName>
        <fullName evidence="3">Uncharacterized protein</fullName>
    </submittedName>
</protein>
<feature type="transmembrane region" description="Helical" evidence="2">
    <location>
        <begin position="545"/>
        <end position="564"/>
    </location>
</feature>
<feature type="transmembrane region" description="Helical" evidence="2">
    <location>
        <begin position="606"/>
        <end position="626"/>
    </location>
</feature>
<feature type="transmembrane region" description="Helical" evidence="2">
    <location>
        <begin position="473"/>
        <end position="493"/>
    </location>
</feature>
<dbReference type="RefSeq" id="WP_309956439.1">
    <property type="nucleotide sequence ID" value="NZ_JAVDUJ010000001.1"/>
</dbReference>
<sequence length="821" mass="89680">MWKNRDFVLRTGFTARIFFILTIFALILMSILLPATSAFATSQNSVLPADMQTSKSPIQYGGTLNAANNTQQQKNTKRNPDGVLFIGTAGIDFSDLDFTNPNLKENLANYSFAALSPRTVNPRTCAEEGWMSLRVNGDVFDRVSPPTPLNPNTVECNPVIFTEEPSILKDGDFTAPQKVHISEFSNHIANTKWQKESPFPADTVGVGRNAALPLANSDGEVNNWYPYPAVDIPRSNTVTQDRLIQILNHAQNNVLVDIGGVNGDSLLLNTAPRIAQIQNELSNVLRANERSKNPRRVVIASLGDRSRSAQLHFFATNSNLNQNSGSSNTSISTAPGVIYSVTTRATGFITIPNVREIIVGDYSEVEIISKNSLAEALQTIKDVEDHAYVVKTTTANWYQIFNLLAAIFIALTLILFFLRPAAAGKKWGAPRICWRILELGNTFVFAFVPAALILNFFPWWKLAVIPRFDTPEWANLFGIGFTIFLAGLLTGLAQFSKHPVGIIAAIAFLVLSSDIIAGSLHQRNGFMGSLVLTSRRYYGISNRTYLILIIAGLLATLPIIYQILGAKITSISKMTDKFAASNSDIRESASTAPARSRISPQQRKKIALIVVLIGLFTLAVDAMPSWGADFGGPPGIIASFGIAAILLAGLRLRWWHGLVWILLSVTIMGIVGFVDARGNANSHIGKFWQSLGSAESFALIGGKIRDVTRSFFGRPDLLWLIAVVIVITLLSIFAARKLNQLSGEHFATIREMISLPATIPLIIGITAGILIAVPINDSGAIMIKEGLYIGVPAIFALLTGTLARNREDESHMRHLFSKKHS</sequence>
<reference evidence="3 4" key="1">
    <citation type="submission" date="2023-07" db="EMBL/GenBank/DDBJ databases">
        <title>Sequencing the genomes of 1000 actinobacteria strains.</title>
        <authorList>
            <person name="Klenk H.-P."/>
        </authorList>
    </citation>
    <scope>NUCLEOTIDE SEQUENCE [LARGE SCALE GENOMIC DNA]</scope>
    <source>
        <strain evidence="3 4">DSM 15539</strain>
    </source>
</reference>
<evidence type="ECO:0000256" key="1">
    <source>
        <dbReference type="SAM" id="MobiDB-lite"/>
    </source>
</evidence>
<feature type="transmembrane region" description="Helical" evidence="2">
    <location>
        <begin position="657"/>
        <end position="674"/>
    </location>
</feature>
<comment type="caution">
    <text evidence="3">The sequence shown here is derived from an EMBL/GenBank/DDBJ whole genome shotgun (WGS) entry which is preliminary data.</text>
</comment>
<feature type="transmembrane region" description="Helical" evidence="2">
    <location>
        <begin position="397"/>
        <end position="418"/>
    </location>
</feature>
<accession>A0ABU1T2L7</accession>
<feature type="transmembrane region" description="Helical" evidence="2">
    <location>
        <begin position="755"/>
        <end position="775"/>
    </location>
</feature>
<keyword evidence="2" id="KW-1133">Transmembrane helix</keyword>
<keyword evidence="2" id="KW-0472">Membrane</keyword>
<proteinExistence type="predicted"/>
<feature type="transmembrane region" description="Helical" evidence="2">
    <location>
        <begin position="500"/>
        <end position="520"/>
    </location>
</feature>
<name>A0ABU1T2L7_9ACTO</name>